<dbReference type="InterPro" id="IPR036890">
    <property type="entry name" value="HATPase_C_sf"/>
</dbReference>
<dbReference type="Pfam" id="PF07730">
    <property type="entry name" value="HisKA_3"/>
    <property type="match status" value="1"/>
</dbReference>
<dbReference type="InterPro" id="IPR003594">
    <property type="entry name" value="HATPase_dom"/>
</dbReference>
<dbReference type="InterPro" id="IPR050482">
    <property type="entry name" value="Sensor_HK_TwoCompSys"/>
</dbReference>
<evidence type="ECO:0000256" key="2">
    <source>
        <dbReference type="ARBA" id="ARBA00022777"/>
    </source>
</evidence>
<reference evidence="6 7" key="1">
    <citation type="submission" date="2017-10" db="EMBL/GenBank/DDBJ databases">
        <title>Sequencing the genomes of 1000 actinobacteria strains.</title>
        <authorList>
            <person name="Klenk H.-P."/>
        </authorList>
    </citation>
    <scope>NUCLEOTIDE SEQUENCE [LARGE SCALE GENOMIC DNA]</scope>
    <source>
        <strain evidence="6 7">DSM 21863</strain>
    </source>
</reference>
<protein>
    <submittedName>
        <fullName evidence="6">Signal transduction histidine kinase</fullName>
    </submittedName>
</protein>
<keyword evidence="3" id="KW-0902">Two-component regulatory system</keyword>
<dbReference type="Gene3D" id="3.30.565.10">
    <property type="entry name" value="Histidine kinase-like ATPase, C-terminal domain"/>
    <property type="match status" value="1"/>
</dbReference>
<dbReference type="InterPro" id="IPR011712">
    <property type="entry name" value="Sig_transdc_His_kin_sub3_dim/P"/>
</dbReference>
<evidence type="ECO:0000259" key="4">
    <source>
        <dbReference type="SMART" id="SM00065"/>
    </source>
</evidence>
<dbReference type="PANTHER" id="PTHR24421">
    <property type="entry name" value="NITRATE/NITRITE SENSOR PROTEIN NARX-RELATED"/>
    <property type="match status" value="1"/>
</dbReference>
<dbReference type="GO" id="GO:0000155">
    <property type="term" value="F:phosphorelay sensor kinase activity"/>
    <property type="evidence" value="ECO:0007669"/>
    <property type="project" value="InterPro"/>
</dbReference>
<feature type="domain" description="Histidine kinase/HSP90-like ATPase" evidence="5">
    <location>
        <begin position="447"/>
        <end position="535"/>
    </location>
</feature>
<dbReference type="GO" id="GO:0046983">
    <property type="term" value="F:protein dimerization activity"/>
    <property type="evidence" value="ECO:0007669"/>
    <property type="project" value="InterPro"/>
</dbReference>
<evidence type="ECO:0000313" key="7">
    <source>
        <dbReference type="Proteomes" id="UP000224130"/>
    </source>
</evidence>
<dbReference type="RefSeq" id="WP_098464791.1">
    <property type="nucleotide sequence ID" value="NZ_PDJJ01000001.1"/>
</dbReference>
<dbReference type="Proteomes" id="UP000224130">
    <property type="component" value="Unassembled WGS sequence"/>
</dbReference>
<dbReference type="SMART" id="SM00065">
    <property type="entry name" value="GAF"/>
    <property type="match status" value="2"/>
</dbReference>
<dbReference type="EMBL" id="PDJJ01000001">
    <property type="protein sequence ID" value="PFG44606.1"/>
    <property type="molecule type" value="Genomic_DNA"/>
</dbReference>
<dbReference type="InterPro" id="IPR029016">
    <property type="entry name" value="GAF-like_dom_sf"/>
</dbReference>
<dbReference type="SMART" id="SM00387">
    <property type="entry name" value="HATPase_c"/>
    <property type="match status" value="1"/>
</dbReference>
<dbReference type="Gene3D" id="1.20.5.1930">
    <property type="match status" value="1"/>
</dbReference>
<proteinExistence type="predicted"/>
<feature type="domain" description="GAF" evidence="4">
    <location>
        <begin position="185"/>
        <end position="333"/>
    </location>
</feature>
<evidence type="ECO:0000256" key="1">
    <source>
        <dbReference type="ARBA" id="ARBA00022679"/>
    </source>
</evidence>
<evidence type="ECO:0000313" key="6">
    <source>
        <dbReference type="EMBL" id="PFG44606.1"/>
    </source>
</evidence>
<dbReference type="SUPFAM" id="SSF55874">
    <property type="entry name" value="ATPase domain of HSP90 chaperone/DNA topoisomerase II/histidine kinase"/>
    <property type="match status" value="1"/>
</dbReference>
<keyword evidence="1" id="KW-0808">Transferase</keyword>
<dbReference type="InterPro" id="IPR003018">
    <property type="entry name" value="GAF"/>
</dbReference>
<organism evidence="6 7">
    <name type="scientific">Isoptericola jiangsuensis</name>
    <dbReference type="NCBI Taxonomy" id="548579"/>
    <lineage>
        <taxon>Bacteria</taxon>
        <taxon>Bacillati</taxon>
        <taxon>Actinomycetota</taxon>
        <taxon>Actinomycetes</taxon>
        <taxon>Micrococcales</taxon>
        <taxon>Promicromonosporaceae</taxon>
        <taxon>Isoptericola</taxon>
    </lineage>
</organism>
<sequence length="535" mass="55947">MTDGVLLGAVLSIGRGLDLATTLRRLVQAAADVTDARYAALGVLGDDGTIAEFITVGLDDAQVARIGPPPRGRGLLGELVAHPVPLRLDDLTADPRAAGFPPGHPPMRSFLGVPLHVHGEPFGNLYLTEKRGGPFTAEDERLVEGLAAAASVAVENARLYDEARLRERWAHGDDEISRRVLAGHDPGAVLDVVADQALRVAEADVAVLATAADDAPDHLQVRSAVGPGTDGLVGTVVPLEGTFAAEAWTRGRPVVTADAAAEALGTLTEHPAEVVGPLAAMPLGGPGRTSGVLLVGRRRDTPPFPRVVVDALVAFAGHAAVALELAERRDDAERLAVLRDRDRIARDLHDLAVQRLYATGLSLEGVGRRLADRPDDAARVARAVDEIDETISLVRTTIRGLSPAPGGSRTVGVRARLLAEVDAAARALGFAPSLRMTGTVDTLVPPPVADHLVAVLRESLSNAARHAHARHVDVHLAVGDAVVLVVDDDGVGVPPDVHRSGLANLARRAADLGGTFTVTPRSPGTSLRWSVPLPR</sequence>
<name>A0A2A9F1B9_9MICO</name>
<dbReference type="Pfam" id="PF02518">
    <property type="entry name" value="HATPase_c"/>
    <property type="match status" value="1"/>
</dbReference>
<comment type="caution">
    <text evidence="6">The sequence shown here is derived from an EMBL/GenBank/DDBJ whole genome shotgun (WGS) entry which is preliminary data.</text>
</comment>
<evidence type="ECO:0000256" key="3">
    <source>
        <dbReference type="ARBA" id="ARBA00023012"/>
    </source>
</evidence>
<keyword evidence="7" id="KW-1185">Reference proteome</keyword>
<dbReference type="PANTHER" id="PTHR24421:SF56">
    <property type="entry name" value="OXYGEN SENSOR HISTIDINE KINASE RESPONSE REGULATOR DOST"/>
    <property type="match status" value="1"/>
</dbReference>
<dbReference type="GO" id="GO:0016020">
    <property type="term" value="C:membrane"/>
    <property type="evidence" value="ECO:0007669"/>
    <property type="project" value="InterPro"/>
</dbReference>
<dbReference type="OrthoDB" id="5241249at2"/>
<keyword evidence="2 6" id="KW-0418">Kinase</keyword>
<accession>A0A2A9F1B9</accession>
<dbReference type="AlphaFoldDB" id="A0A2A9F1B9"/>
<evidence type="ECO:0000259" key="5">
    <source>
        <dbReference type="SMART" id="SM00387"/>
    </source>
</evidence>
<dbReference type="SUPFAM" id="SSF55781">
    <property type="entry name" value="GAF domain-like"/>
    <property type="match status" value="2"/>
</dbReference>
<gene>
    <name evidence="6" type="ORF">ATJ88_3336</name>
</gene>
<feature type="domain" description="GAF" evidence="4">
    <location>
        <begin position="18"/>
        <end position="164"/>
    </location>
</feature>
<dbReference type="Gene3D" id="3.30.450.40">
    <property type="match status" value="2"/>
</dbReference>
<dbReference type="Pfam" id="PF13185">
    <property type="entry name" value="GAF_2"/>
    <property type="match status" value="2"/>
</dbReference>